<evidence type="ECO:0000313" key="7">
    <source>
        <dbReference type="Proteomes" id="UP001500367"/>
    </source>
</evidence>
<evidence type="ECO:0000256" key="3">
    <source>
        <dbReference type="PROSITE-ProRule" id="PRU00169"/>
    </source>
</evidence>
<accession>A0ABP7VDQ9</accession>
<dbReference type="PROSITE" id="PS50043">
    <property type="entry name" value="HTH_LUXR_2"/>
    <property type="match status" value="1"/>
</dbReference>
<dbReference type="InterPro" id="IPR058245">
    <property type="entry name" value="NreC/VraR/RcsB-like_REC"/>
</dbReference>
<dbReference type="CDD" id="cd17535">
    <property type="entry name" value="REC_NarL-like"/>
    <property type="match status" value="1"/>
</dbReference>
<feature type="modified residue" description="4-aspartylphosphate" evidence="3">
    <location>
        <position position="57"/>
    </location>
</feature>
<keyword evidence="2" id="KW-0238">DNA-binding</keyword>
<evidence type="ECO:0000313" key="6">
    <source>
        <dbReference type="EMBL" id="GAA4064752.1"/>
    </source>
</evidence>
<dbReference type="Pfam" id="PF00072">
    <property type="entry name" value="Response_reg"/>
    <property type="match status" value="1"/>
</dbReference>
<evidence type="ECO:0000256" key="2">
    <source>
        <dbReference type="ARBA" id="ARBA00023125"/>
    </source>
</evidence>
<dbReference type="PANTHER" id="PTHR45566">
    <property type="entry name" value="HTH-TYPE TRANSCRIPTIONAL REGULATOR YHJB-RELATED"/>
    <property type="match status" value="1"/>
</dbReference>
<reference evidence="7" key="1">
    <citation type="journal article" date="2019" name="Int. J. Syst. Evol. Microbiol.">
        <title>The Global Catalogue of Microorganisms (GCM) 10K type strain sequencing project: providing services to taxonomists for standard genome sequencing and annotation.</title>
        <authorList>
            <consortium name="The Broad Institute Genomics Platform"/>
            <consortium name="The Broad Institute Genome Sequencing Center for Infectious Disease"/>
            <person name="Wu L."/>
            <person name="Ma J."/>
        </authorList>
    </citation>
    <scope>NUCLEOTIDE SEQUENCE [LARGE SCALE GENOMIC DNA]</scope>
    <source>
        <strain evidence="7">JCM 17069</strain>
    </source>
</reference>
<dbReference type="PRINTS" id="PR00038">
    <property type="entry name" value="HTHLUXR"/>
</dbReference>
<dbReference type="InterPro" id="IPR001789">
    <property type="entry name" value="Sig_transdc_resp-reg_receiver"/>
</dbReference>
<dbReference type="InterPro" id="IPR011006">
    <property type="entry name" value="CheY-like_superfamily"/>
</dbReference>
<dbReference type="Gene3D" id="3.40.50.2300">
    <property type="match status" value="1"/>
</dbReference>
<dbReference type="SMART" id="SM00448">
    <property type="entry name" value="REC"/>
    <property type="match status" value="1"/>
</dbReference>
<organism evidence="6 7">
    <name type="scientific">Flavobacterium cheonanense</name>
    <dbReference type="NCBI Taxonomy" id="706183"/>
    <lineage>
        <taxon>Bacteria</taxon>
        <taxon>Pseudomonadati</taxon>
        <taxon>Bacteroidota</taxon>
        <taxon>Flavobacteriia</taxon>
        <taxon>Flavobacteriales</taxon>
        <taxon>Flavobacteriaceae</taxon>
        <taxon>Flavobacterium</taxon>
    </lineage>
</organism>
<evidence type="ECO:0000259" key="5">
    <source>
        <dbReference type="PROSITE" id="PS50110"/>
    </source>
</evidence>
<comment type="caution">
    <text evidence="6">The sequence shown here is derived from an EMBL/GenBank/DDBJ whole genome shotgun (WGS) entry which is preliminary data.</text>
</comment>
<gene>
    <name evidence="6" type="ORF">GCM10022389_06840</name>
</gene>
<keyword evidence="1 3" id="KW-0597">Phosphoprotein</keyword>
<dbReference type="PROSITE" id="PS00622">
    <property type="entry name" value="HTH_LUXR_1"/>
    <property type="match status" value="1"/>
</dbReference>
<evidence type="ECO:0000259" key="4">
    <source>
        <dbReference type="PROSITE" id="PS50043"/>
    </source>
</evidence>
<dbReference type="InterPro" id="IPR016032">
    <property type="entry name" value="Sig_transdc_resp-reg_C-effctor"/>
</dbReference>
<dbReference type="Pfam" id="PF00196">
    <property type="entry name" value="GerE"/>
    <property type="match status" value="1"/>
</dbReference>
<dbReference type="SUPFAM" id="SSF46894">
    <property type="entry name" value="C-terminal effector domain of the bipartite response regulators"/>
    <property type="match status" value="1"/>
</dbReference>
<protein>
    <submittedName>
        <fullName evidence="6">Response regulator transcription factor</fullName>
    </submittedName>
</protein>
<feature type="domain" description="HTH luxR-type" evidence="4">
    <location>
        <begin position="145"/>
        <end position="210"/>
    </location>
</feature>
<name>A0ABP7VDQ9_9FLAO</name>
<dbReference type="InterPro" id="IPR000792">
    <property type="entry name" value="Tscrpt_reg_LuxR_C"/>
</dbReference>
<dbReference type="CDD" id="cd06170">
    <property type="entry name" value="LuxR_C_like"/>
    <property type="match status" value="1"/>
</dbReference>
<dbReference type="Proteomes" id="UP001500367">
    <property type="component" value="Unassembled WGS sequence"/>
</dbReference>
<dbReference type="PROSITE" id="PS50110">
    <property type="entry name" value="RESPONSE_REGULATORY"/>
    <property type="match status" value="1"/>
</dbReference>
<dbReference type="PANTHER" id="PTHR45566:SF2">
    <property type="entry name" value="NARL SUBFAMILY"/>
    <property type="match status" value="1"/>
</dbReference>
<dbReference type="SMART" id="SM00421">
    <property type="entry name" value="HTH_LUXR"/>
    <property type="match status" value="1"/>
</dbReference>
<dbReference type="InterPro" id="IPR051015">
    <property type="entry name" value="EvgA-like"/>
</dbReference>
<proteinExistence type="predicted"/>
<feature type="domain" description="Response regulatory" evidence="5">
    <location>
        <begin position="6"/>
        <end position="122"/>
    </location>
</feature>
<keyword evidence="7" id="KW-1185">Reference proteome</keyword>
<evidence type="ECO:0000256" key="1">
    <source>
        <dbReference type="ARBA" id="ARBA00022553"/>
    </source>
</evidence>
<dbReference type="EMBL" id="BAABCT010000002">
    <property type="protein sequence ID" value="GAA4064752.1"/>
    <property type="molecule type" value="Genomic_DNA"/>
</dbReference>
<sequence length="210" mass="23876">MNSVMSILLVDDHLVVRKGVELVLLSSFPKANVYSAENYDDALDIMKTIKLDLVILDININGVENIKIMKAIKEIQNKVKILIFSSHEEKHYGTRYIQNGADGYLNKFCTEDKIIKAVNQIFEKGFYYSDQVKEKINSKSGKKRGTSAIDSLSNREFEIAKLLISGEGNLEISNKLNIQMSTVSTYKNRIFEKLNINNVVSLSELFKENE</sequence>
<dbReference type="SUPFAM" id="SSF52172">
    <property type="entry name" value="CheY-like"/>
    <property type="match status" value="1"/>
</dbReference>
<dbReference type="RefSeq" id="WP_344815400.1">
    <property type="nucleotide sequence ID" value="NZ_BAABCT010000002.1"/>
</dbReference>